<evidence type="ECO:0000256" key="17">
    <source>
        <dbReference type="PIRNR" id="PIRNR009437"/>
    </source>
</evidence>
<dbReference type="SMART" id="SM00900">
    <property type="entry name" value="FMN_bind"/>
    <property type="match status" value="1"/>
</dbReference>
<keyword evidence="5 16" id="KW-0285">Flavoprotein</keyword>
<name>A0ABT8KQJ5_9BACT</name>
<evidence type="ECO:0000313" key="19">
    <source>
        <dbReference type="EMBL" id="MDN5202991.1"/>
    </source>
</evidence>
<dbReference type="PIRSF" id="PIRSF009437">
    <property type="entry name" value="NQR-1_subunit_C"/>
    <property type="match status" value="1"/>
</dbReference>
<evidence type="ECO:0000256" key="6">
    <source>
        <dbReference type="ARBA" id="ARBA00022643"/>
    </source>
</evidence>
<evidence type="ECO:0000256" key="4">
    <source>
        <dbReference type="ARBA" id="ARBA00022553"/>
    </source>
</evidence>
<dbReference type="InterPro" id="IPR007329">
    <property type="entry name" value="FMN-bd"/>
</dbReference>
<keyword evidence="11 16" id="KW-0915">Sodium</keyword>
<evidence type="ECO:0000256" key="9">
    <source>
        <dbReference type="ARBA" id="ARBA00022989"/>
    </source>
</evidence>
<comment type="caution">
    <text evidence="16">Lacks conserved residue(s) required for the propagation of feature annotation.</text>
</comment>
<comment type="similarity">
    <text evidence="16 17">Belongs to the NqrC family.</text>
</comment>
<reference evidence="19" key="1">
    <citation type="submission" date="2023-06" db="EMBL/GenBank/DDBJ databases">
        <title>Genomic of Parafulvivirga corallium.</title>
        <authorList>
            <person name="Wang G."/>
        </authorList>
    </citation>
    <scope>NUCLEOTIDE SEQUENCE</scope>
    <source>
        <strain evidence="19">BMA10</strain>
    </source>
</reference>
<dbReference type="PANTHER" id="PTHR37838:SF1">
    <property type="entry name" value="NA(+)-TRANSLOCATING NADH-QUINONE REDUCTASE SUBUNIT C"/>
    <property type="match status" value="1"/>
</dbReference>
<keyword evidence="1 16" id="KW-0813">Transport</keyword>
<comment type="catalytic activity">
    <reaction evidence="16 17">
        <text>a ubiquinone + n Na(+)(in) + NADH + H(+) = a ubiquinol + n Na(+)(out) + NAD(+)</text>
        <dbReference type="Rhea" id="RHEA:47748"/>
        <dbReference type="Rhea" id="RHEA-COMP:9565"/>
        <dbReference type="Rhea" id="RHEA-COMP:9566"/>
        <dbReference type="ChEBI" id="CHEBI:15378"/>
        <dbReference type="ChEBI" id="CHEBI:16389"/>
        <dbReference type="ChEBI" id="CHEBI:17976"/>
        <dbReference type="ChEBI" id="CHEBI:29101"/>
        <dbReference type="ChEBI" id="CHEBI:57540"/>
        <dbReference type="ChEBI" id="CHEBI:57945"/>
        <dbReference type="EC" id="7.2.1.1"/>
    </reaction>
</comment>
<keyword evidence="20" id="KW-1185">Reference proteome</keyword>
<feature type="transmembrane region" description="Helical" evidence="16">
    <location>
        <begin position="6"/>
        <end position="26"/>
    </location>
</feature>
<evidence type="ECO:0000256" key="16">
    <source>
        <dbReference type="HAMAP-Rule" id="MF_00427"/>
    </source>
</evidence>
<keyword evidence="10 16" id="KW-0520">NAD</keyword>
<dbReference type="PANTHER" id="PTHR37838">
    <property type="entry name" value="NA(+)-TRANSLOCATING NADH-QUINONE REDUCTASE SUBUNIT C"/>
    <property type="match status" value="1"/>
</dbReference>
<keyword evidence="13 16" id="KW-0830">Ubiquinone</keyword>
<sequence length="246" mass="27160">MQQSNGYIIIFTVITTIIIGGALSFTSQVLGPAQKRSIELDTKSQILKAVMEIKEGDDVLGIYDQRIKSLVVDYNGNEITTNAKGAPIVAEEVNILKNYKKSAEDREYPVFMFMSESNPDEVESYILPIYGAGLWDKIWGFVALDKSLQSIQGVVFDHKGETPGLGARISDKEVQDRFKNKKIYDQGGSLVSVSMLKGEKGEPLGDHHVDGLSGATLTAKGVNDMLLRYLGSYQAYFKKINPDLVK</sequence>
<evidence type="ECO:0000256" key="2">
    <source>
        <dbReference type="ARBA" id="ARBA00022475"/>
    </source>
</evidence>
<keyword evidence="6 16" id="KW-0288">FMN</keyword>
<keyword evidence="7 16" id="KW-0812">Transmembrane</keyword>
<evidence type="ECO:0000256" key="3">
    <source>
        <dbReference type="ARBA" id="ARBA00022519"/>
    </source>
</evidence>
<evidence type="ECO:0000256" key="13">
    <source>
        <dbReference type="ARBA" id="ARBA00023075"/>
    </source>
</evidence>
<evidence type="ECO:0000256" key="10">
    <source>
        <dbReference type="ARBA" id="ARBA00023027"/>
    </source>
</evidence>
<accession>A0ABT8KQJ5</accession>
<dbReference type="NCBIfam" id="TIGR01938">
    <property type="entry name" value="nqrC"/>
    <property type="match status" value="1"/>
</dbReference>
<comment type="caution">
    <text evidence="19">The sequence shown here is derived from an EMBL/GenBank/DDBJ whole genome shotgun (WGS) entry which is preliminary data.</text>
</comment>
<keyword evidence="8 16" id="KW-1278">Translocase</keyword>
<comment type="subcellular location">
    <subcellularLocation>
        <location evidence="16">Cell membrane</location>
        <topology evidence="16">Single-pass membrane protein</topology>
    </subcellularLocation>
</comment>
<proteinExistence type="inferred from homology"/>
<keyword evidence="14 16" id="KW-0472">Membrane</keyword>
<evidence type="ECO:0000256" key="12">
    <source>
        <dbReference type="ARBA" id="ARBA00023065"/>
    </source>
</evidence>
<evidence type="ECO:0000313" key="20">
    <source>
        <dbReference type="Proteomes" id="UP001172082"/>
    </source>
</evidence>
<dbReference type="InterPro" id="IPR010204">
    <property type="entry name" value="NqrC"/>
</dbReference>
<comment type="subunit">
    <text evidence="16 17">Composed of six subunits; NqrA, NqrB, NqrC, NqrD, NqrE and NqrF.</text>
</comment>
<evidence type="ECO:0000259" key="18">
    <source>
        <dbReference type="SMART" id="SM00900"/>
    </source>
</evidence>
<evidence type="ECO:0000256" key="14">
    <source>
        <dbReference type="ARBA" id="ARBA00023136"/>
    </source>
</evidence>
<dbReference type="EMBL" id="JAUJEA010000006">
    <property type="protein sequence ID" value="MDN5202991.1"/>
    <property type="molecule type" value="Genomic_DNA"/>
</dbReference>
<comment type="cofactor">
    <cofactor evidence="16 17">
        <name>FMN</name>
        <dbReference type="ChEBI" id="CHEBI:58210"/>
    </cofactor>
</comment>
<organism evidence="19 20">
    <name type="scientific">Splendidivirga corallicola</name>
    <dbReference type="NCBI Taxonomy" id="3051826"/>
    <lineage>
        <taxon>Bacteria</taxon>
        <taxon>Pseudomonadati</taxon>
        <taxon>Bacteroidota</taxon>
        <taxon>Cytophagia</taxon>
        <taxon>Cytophagales</taxon>
        <taxon>Splendidivirgaceae</taxon>
        <taxon>Splendidivirga</taxon>
    </lineage>
</organism>
<keyword evidence="3" id="KW-0997">Cell inner membrane</keyword>
<feature type="modified residue" description="FMN phosphoryl threonine" evidence="16">
    <location>
        <position position="216"/>
    </location>
</feature>
<dbReference type="Proteomes" id="UP001172082">
    <property type="component" value="Unassembled WGS sequence"/>
</dbReference>
<dbReference type="HAMAP" id="MF_00427">
    <property type="entry name" value="NqrC"/>
    <property type="match status" value="1"/>
</dbReference>
<evidence type="ECO:0000256" key="11">
    <source>
        <dbReference type="ARBA" id="ARBA00023053"/>
    </source>
</evidence>
<dbReference type="Pfam" id="PF04205">
    <property type="entry name" value="FMN_bind"/>
    <property type="match status" value="1"/>
</dbReference>
<gene>
    <name evidence="16 19" type="primary">nqrC</name>
    <name evidence="19" type="ORF">QQ008_16495</name>
</gene>
<dbReference type="RefSeq" id="WP_346753015.1">
    <property type="nucleotide sequence ID" value="NZ_JAUJEA010000006.1"/>
</dbReference>
<evidence type="ECO:0000256" key="15">
    <source>
        <dbReference type="ARBA" id="ARBA00023201"/>
    </source>
</evidence>
<dbReference type="EC" id="7.2.1.1" evidence="16 17"/>
<protein>
    <recommendedName>
        <fullName evidence="16 17">Na(+)-translocating NADH-quinone reductase subunit C</fullName>
        <shortName evidence="16 17">Na(+)-NQR subunit C</shortName>
        <shortName evidence="16 17">Na(+)-translocating NQR subunit C</shortName>
        <ecNumber evidence="16 17">7.2.1.1</ecNumber>
    </recommendedName>
    <alternativeName>
        <fullName evidence="16 17">NQR complex subunit C</fullName>
    </alternativeName>
    <alternativeName>
        <fullName evidence="16 17">NQR-1 subunit C</fullName>
    </alternativeName>
</protein>
<evidence type="ECO:0000256" key="7">
    <source>
        <dbReference type="ARBA" id="ARBA00022692"/>
    </source>
</evidence>
<keyword evidence="15 16" id="KW-0739">Sodium transport</keyword>
<keyword evidence="9 16" id="KW-1133">Transmembrane helix</keyword>
<evidence type="ECO:0000256" key="1">
    <source>
        <dbReference type="ARBA" id="ARBA00022448"/>
    </source>
</evidence>
<evidence type="ECO:0000256" key="5">
    <source>
        <dbReference type="ARBA" id="ARBA00022630"/>
    </source>
</evidence>
<keyword evidence="12 16" id="KW-0406">Ion transport</keyword>
<keyword evidence="2 16" id="KW-1003">Cell membrane</keyword>
<feature type="domain" description="FMN-binding" evidence="18">
    <location>
        <begin position="133"/>
        <end position="233"/>
    </location>
</feature>
<evidence type="ECO:0000256" key="8">
    <source>
        <dbReference type="ARBA" id="ARBA00022967"/>
    </source>
</evidence>
<comment type="function">
    <text evidence="16">NQR complex catalyzes the reduction of ubiquinone-1 to ubiquinol by two successive reactions, coupled with the transport of Na(+) ions from the cytoplasm to the periplasm. NqrA to NqrE are probably involved in the second step, the conversion of ubisemiquinone to ubiquinol.</text>
</comment>
<keyword evidence="4 16" id="KW-0597">Phosphoprotein</keyword>